<dbReference type="AlphaFoldDB" id="A0A1X3HGM4"/>
<reference evidence="1 2" key="1">
    <citation type="submission" date="2017-03" db="EMBL/GenBank/DDBJ databases">
        <title>Whole genome sequences of fourteen strains of Bradyrhizobium canariense and one strain of Bradyrhizobium japonicum isolated from Lupinus (Papilionoideae: Genisteae) species in Algeria.</title>
        <authorList>
            <person name="Crovadore J."/>
            <person name="Chekireb D."/>
            <person name="Brachmann A."/>
            <person name="Chablais R."/>
            <person name="Cochard B."/>
            <person name="Lefort F."/>
        </authorList>
    </citation>
    <scope>NUCLEOTIDE SEQUENCE [LARGE SCALE GENOMIC DNA]</scope>
    <source>
        <strain evidence="1 2">UBMA195</strain>
    </source>
</reference>
<name>A0A1X3HGM4_9BRAD</name>
<gene>
    <name evidence="1" type="ORF">BSZ18_01355</name>
</gene>
<evidence type="ECO:0000313" key="1">
    <source>
        <dbReference type="EMBL" id="OSJ18928.1"/>
    </source>
</evidence>
<protein>
    <submittedName>
        <fullName evidence="1">Uncharacterized protein</fullName>
    </submittedName>
</protein>
<proteinExistence type="predicted"/>
<sequence length="260" mass="29056">MDKQEFIELAPSYYYAATAIALSLEDGFFSIESLKNHYTLRENDGELEYLSYDVLIKSALRTMMGKGGIIEIADRFGPSLFQKTTVFDDVIIRPLDTTDGPYIKNKTANNYNGWIRAALQSVNTSWFELSISNKDFEQPPVDEWAPITIDQNEATIRAAVEHLDKATTAIERDNGYAVTHAQERDQVVRDLKGGLEKLKTDTISVGLVRRILTALKTAGVRFANTLTGQAIDGALLAFKEVVKKHANSALELLWALLPPW</sequence>
<evidence type="ECO:0000313" key="2">
    <source>
        <dbReference type="Proteomes" id="UP000193553"/>
    </source>
</evidence>
<accession>A0A1X3HGM4</accession>
<dbReference type="OrthoDB" id="9895940at2"/>
<organism evidence="1 2">
    <name type="scientific">Bradyrhizobium canariense</name>
    <dbReference type="NCBI Taxonomy" id="255045"/>
    <lineage>
        <taxon>Bacteria</taxon>
        <taxon>Pseudomonadati</taxon>
        <taxon>Pseudomonadota</taxon>
        <taxon>Alphaproteobacteria</taxon>
        <taxon>Hyphomicrobiales</taxon>
        <taxon>Nitrobacteraceae</taxon>
        <taxon>Bradyrhizobium</taxon>
    </lineage>
</organism>
<dbReference type="Proteomes" id="UP000193553">
    <property type="component" value="Unassembled WGS sequence"/>
</dbReference>
<comment type="caution">
    <text evidence="1">The sequence shown here is derived from an EMBL/GenBank/DDBJ whole genome shotgun (WGS) entry which is preliminary data.</text>
</comment>
<dbReference type="EMBL" id="NAFI01000121">
    <property type="protein sequence ID" value="OSJ18928.1"/>
    <property type="molecule type" value="Genomic_DNA"/>
</dbReference>
<dbReference type="RefSeq" id="WP_085357276.1">
    <property type="nucleotide sequence ID" value="NZ_NAFD01000130.1"/>
</dbReference>